<dbReference type="HOGENOM" id="CLU_136587_1_0_9"/>
<name>H5XTD5_9FIRM</name>
<dbReference type="Proteomes" id="UP000005104">
    <property type="component" value="Chromosome"/>
</dbReference>
<feature type="compositionally biased region" description="Gly residues" evidence="1">
    <location>
        <begin position="16"/>
        <end position="28"/>
    </location>
</feature>
<evidence type="ECO:0000313" key="3">
    <source>
        <dbReference type="Proteomes" id="UP000005104"/>
    </source>
</evidence>
<feature type="region of interest" description="Disordered" evidence="1">
    <location>
        <begin position="1"/>
        <end position="40"/>
    </location>
</feature>
<dbReference type="EMBL" id="CM001441">
    <property type="protein sequence ID" value="EHQ88394.1"/>
    <property type="molecule type" value="Genomic_DNA"/>
</dbReference>
<protein>
    <submittedName>
        <fullName evidence="2">Uncharacterized protein</fullName>
    </submittedName>
</protein>
<dbReference type="STRING" id="768710.DesyoDRAFT_1226"/>
<keyword evidence="3" id="KW-1185">Reference proteome</keyword>
<evidence type="ECO:0000313" key="2">
    <source>
        <dbReference type="EMBL" id="EHQ88394.1"/>
    </source>
</evidence>
<evidence type="ECO:0000256" key="1">
    <source>
        <dbReference type="SAM" id="MobiDB-lite"/>
    </source>
</evidence>
<reference evidence="2 3" key="1">
    <citation type="submission" date="2011-11" db="EMBL/GenBank/DDBJ databases">
        <title>The Noncontiguous Finished genome of Desulfosporosinus youngiae DSM 17734.</title>
        <authorList>
            <consortium name="US DOE Joint Genome Institute (JGI-PGF)"/>
            <person name="Lucas S."/>
            <person name="Han J."/>
            <person name="Lapidus A."/>
            <person name="Cheng J.-F."/>
            <person name="Goodwin L."/>
            <person name="Pitluck S."/>
            <person name="Peters L."/>
            <person name="Ovchinnikova G."/>
            <person name="Lu M."/>
            <person name="Land M.L."/>
            <person name="Hauser L."/>
            <person name="Pester M."/>
            <person name="Spring S."/>
            <person name="Ollivier B."/>
            <person name="Rattei T."/>
            <person name="Klenk H.-P."/>
            <person name="Wagner M."/>
            <person name="Loy A."/>
            <person name="Woyke T.J."/>
        </authorList>
    </citation>
    <scope>NUCLEOTIDE SEQUENCE [LARGE SCALE GENOMIC DNA]</scope>
    <source>
        <strain evidence="2 3">DSM 17734</strain>
    </source>
</reference>
<dbReference type="AlphaFoldDB" id="H5XTD5"/>
<dbReference type="RefSeq" id="WP_007780723.1">
    <property type="nucleotide sequence ID" value="NZ_CM001441.1"/>
</dbReference>
<proteinExistence type="predicted"/>
<gene>
    <name evidence="2" type="ORF">DesyoDRAFT_1226</name>
</gene>
<sequence>MPRRDGTGPEGRSSMNGGGLGLGTGYRRGPGKNFIKDPNVVKTQKERLQEQKELLESKLKLIYKQLENL</sequence>
<organism evidence="2 3">
    <name type="scientific">Desulfosporosinus youngiae DSM 17734</name>
    <dbReference type="NCBI Taxonomy" id="768710"/>
    <lineage>
        <taxon>Bacteria</taxon>
        <taxon>Bacillati</taxon>
        <taxon>Bacillota</taxon>
        <taxon>Clostridia</taxon>
        <taxon>Eubacteriales</taxon>
        <taxon>Desulfitobacteriaceae</taxon>
        <taxon>Desulfosporosinus</taxon>
    </lineage>
</organism>
<accession>H5XTD5</accession>